<dbReference type="InterPro" id="IPR002052">
    <property type="entry name" value="DNA_methylase_N6_adenine_CS"/>
</dbReference>
<name>A0ABU2NM97_9ACTN</name>
<proteinExistence type="predicted"/>
<evidence type="ECO:0000256" key="1">
    <source>
        <dbReference type="SAM" id="MobiDB-lite"/>
    </source>
</evidence>
<comment type="caution">
    <text evidence="3">The sequence shown here is derived from an EMBL/GenBank/DDBJ whole genome shotgun (WGS) entry which is preliminary data.</text>
</comment>
<dbReference type="InterPro" id="IPR029063">
    <property type="entry name" value="SAM-dependent_MTases_sf"/>
</dbReference>
<accession>A0ABU2NM97</accession>
<protein>
    <submittedName>
        <fullName evidence="3">Methyltransferase</fullName>
    </submittedName>
</protein>
<organism evidence="3 4">
    <name type="scientific">Streptomyces hazeniae</name>
    <dbReference type="NCBI Taxonomy" id="3075538"/>
    <lineage>
        <taxon>Bacteria</taxon>
        <taxon>Bacillati</taxon>
        <taxon>Actinomycetota</taxon>
        <taxon>Actinomycetes</taxon>
        <taxon>Kitasatosporales</taxon>
        <taxon>Streptomycetaceae</taxon>
        <taxon>Streptomyces</taxon>
    </lineage>
</organism>
<evidence type="ECO:0000313" key="3">
    <source>
        <dbReference type="EMBL" id="MDT0378099.1"/>
    </source>
</evidence>
<dbReference type="EMBL" id="JAVREQ010000002">
    <property type="protein sequence ID" value="MDT0378099.1"/>
    <property type="molecule type" value="Genomic_DNA"/>
</dbReference>
<keyword evidence="4" id="KW-1185">Reference proteome</keyword>
<evidence type="ECO:0000259" key="2">
    <source>
        <dbReference type="Pfam" id="PF05175"/>
    </source>
</evidence>
<dbReference type="PANTHER" id="PTHR18895">
    <property type="entry name" value="HEMK METHYLTRANSFERASE"/>
    <property type="match status" value="1"/>
</dbReference>
<dbReference type="PANTHER" id="PTHR18895:SF74">
    <property type="entry name" value="MTRF1L RELEASE FACTOR GLUTAMINE METHYLTRANSFERASE"/>
    <property type="match status" value="1"/>
</dbReference>
<dbReference type="SUPFAM" id="SSF53335">
    <property type="entry name" value="S-adenosyl-L-methionine-dependent methyltransferases"/>
    <property type="match status" value="1"/>
</dbReference>
<evidence type="ECO:0000313" key="4">
    <source>
        <dbReference type="Proteomes" id="UP001183414"/>
    </source>
</evidence>
<keyword evidence="3" id="KW-0489">Methyltransferase</keyword>
<dbReference type="PROSITE" id="PS00092">
    <property type="entry name" value="N6_MTASE"/>
    <property type="match status" value="1"/>
</dbReference>
<dbReference type="InterPro" id="IPR050320">
    <property type="entry name" value="N5-glutamine_MTase"/>
</dbReference>
<dbReference type="GO" id="GO:0032259">
    <property type="term" value="P:methylation"/>
    <property type="evidence" value="ECO:0007669"/>
    <property type="project" value="UniProtKB-KW"/>
</dbReference>
<reference evidence="4" key="1">
    <citation type="submission" date="2023-07" db="EMBL/GenBank/DDBJ databases">
        <title>30 novel species of actinomycetes from the DSMZ collection.</title>
        <authorList>
            <person name="Nouioui I."/>
        </authorList>
    </citation>
    <scope>NUCLEOTIDE SEQUENCE [LARGE SCALE GENOMIC DNA]</scope>
    <source>
        <strain evidence="4">DSM 42041</strain>
    </source>
</reference>
<dbReference type="InterPro" id="IPR007848">
    <property type="entry name" value="Small_mtfrase_dom"/>
</dbReference>
<dbReference type="Gene3D" id="3.40.50.150">
    <property type="entry name" value="Vaccinia Virus protein VP39"/>
    <property type="match status" value="1"/>
</dbReference>
<feature type="domain" description="Methyltransferase small" evidence="2">
    <location>
        <begin position="204"/>
        <end position="294"/>
    </location>
</feature>
<dbReference type="CDD" id="cd02440">
    <property type="entry name" value="AdoMet_MTases"/>
    <property type="match status" value="1"/>
</dbReference>
<keyword evidence="3" id="KW-0808">Transferase</keyword>
<dbReference type="Pfam" id="PF05175">
    <property type="entry name" value="MTS"/>
    <property type="match status" value="1"/>
</dbReference>
<dbReference type="Proteomes" id="UP001183414">
    <property type="component" value="Unassembled WGS sequence"/>
</dbReference>
<gene>
    <name evidence="3" type="ORF">RM572_04825</name>
</gene>
<dbReference type="GO" id="GO:0008168">
    <property type="term" value="F:methyltransferase activity"/>
    <property type="evidence" value="ECO:0007669"/>
    <property type="project" value="UniProtKB-KW"/>
</dbReference>
<sequence>MAVTERQTVRWAEDGEDRSARWRSESGARPPKQVAPADDRTRADAAYTLACEGTALLWRGDYVGARQLLTALTRRVDRPSRGRAQGGGDPAAAFHRHRARQAQRARILGMLLVPLEAADGRWTVPLRRAPDVDGACRGAYGPPDAGEPVLVSLRELLGLIGAHEWHRKGVPVPALGGARVHPCYGVFSPVRGEYVDLVAEAPLPPRAEALAWDVGTGSGVLAAVLARRGVRHVVATDQDPRALACARENLDRLVPGGAASGVVEVVEADLFPAGSRRGAAAAPSLVVCNPPWLPAKPTSAVERAVYDPGSGMLRAFLEGLPGRLDEDGGEGWLILSDLAELLGLRTRDDLLGWIGAAGLRVAGRLDTRPVHRRATAPDPDDPLHAARSAEVTTLWRLTHA</sequence>
<feature type="compositionally biased region" description="Basic and acidic residues" evidence="1">
    <location>
        <begin position="7"/>
        <end position="26"/>
    </location>
</feature>
<feature type="region of interest" description="Disordered" evidence="1">
    <location>
        <begin position="1"/>
        <end position="40"/>
    </location>
</feature>